<keyword evidence="4" id="KW-1185">Reference proteome</keyword>
<protein>
    <submittedName>
        <fullName evidence="3">Uncharacterized protein</fullName>
    </submittedName>
</protein>
<feature type="region of interest" description="Disordered" evidence="2">
    <location>
        <begin position="90"/>
        <end position="125"/>
    </location>
</feature>
<feature type="coiled-coil region" evidence="1">
    <location>
        <begin position="17"/>
        <end position="44"/>
    </location>
</feature>
<dbReference type="RefSeq" id="WP_189025722.1">
    <property type="nucleotide sequence ID" value="NZ_BMKR01000010.1"/>
</dbReference>
<comment type="caution">
    <text evidence="3">The sequence shown here is derived from an EMBL/GenBank/DDBJ whole genome shotgun (WGS) entry which is preliminary data.</text>
</comment>
<dbReference type="Proteomes" id="UP000637643">
    <property type="component" value="Unassembled WGS sequence"/>
</dbReference>
<evidence type="ECO:0000256" key="2">
    <source>
        <dbReference type="SAM" id="MobiDB-lite"/>
    </source>
</evidence>
<sequence>MSFLDKFKAGVAEAGNKAKTMVEINRLKLQNHNKQQEIDQEYQTMGKLLFEAAVSGAEPLPPAQFENHVNHILGLKAEIHANQWKISELGDANEAAPESAKDITPSAEALAEAPRSEIVIKKDQD</sequence>
<evidence type="ECO:0000313" key="4">
    <source>
        <dbReference type="Proteomes" id="UP000637643"/>
    </source>
</evidence>
<reference evidence="3" key="1">
    <citation type="journal article" date="2014" name="Int. J. Syst. Evol. Microbiol.">
        <title>Complete genome sequence of Corynebacterium casei LMG S-19264T (=DSM 44701T), isolated from a smear-ripened cheese.</title>
        <authorList>
            <consortium name="US DOE Joint Genome Institute (JGI-PGF)"/>
            <person name="Walter F."/>
            <person name="Albersmeier A."/>
            <person name="Kalinowski J."/>
            <person name="Ruckert C."/>
        </authorList>
    </citation>
    <scope>NUCLEOTIDE SEQUENCE</scope>
    <source>
        <strain evidence="3">CGMCC 1.16134</strain>
    </source>
</reference>
<dbReference type="AlphaFoldDB" id="A0A917CA23"/>
<evidence type="ECO:0000313" key="3">
    <source>
        <dbReference type="EMBL" id="GGF81162.1"/>
    </source>
</evidence>
<keyword evidence="1" id="KW-0175">Coiled coil</keyword>
<evidence type="ECO:0000256" key="1">
    <source>
        <dbReference type="SAM" id="Coils"/>
    </source>
</evidence>
<gene>
    <name evidence="3" type="ORF">GCM10010912_27830</name>
</gene>
<feature type="compositionally biased region" description="Basic and acidic residues" evidence="2">
    <location>
        <begin position="114"/>
        <end position="125"/>
    </location>
</feature>
<proteinExistence type="predicted"/>
<reference evidence="3" key="2">
    <citation type="submission" date="2020-09" db="EMBL/GenBank/DDBJ databases">
        <authorList>
            <person name="Sun Q."/>
            <person name="Zhou Y."/>
        </authorList>
    </citation>
    <scope>NUCLEOTIDE SEQUENCE</scope>
    <source>
        <strain evidence="3">CGMCC 1.16134</strain>
    </source>
</reference>
<name>A0A917CA23_9BACL</name>
<dbReference type="EMBL" id="BMKR01000010">
    <property type="protein sequence ID" value="GGF81162.1"/>
    <property type="molecule type" value="Genomic_DNA"/>
</dbReference>
<accession>A0A917CA23</accession>
<organism evidence="3 4">
    <name type="scientific">Paenibacillus albidus</name>
    <dbReference type="NCBI Taxonomy" id="2041023"/>
    <lineage>
        <taxon>Bacteria</taxon>
        <taxon>Bacillati</taxon>
        <taxon>Bacillota</taxon>
        <taxon>Bacilli</taxon>
        <taxon>Bacillales</taxon>
        <taxon>Paenibacillaceae</taxon>
        <taxon>Paenibacillus</taxon>
    </lineage>
</organism>